<sequence precursor="true">MNRVLLCSMCVAVAALLNITPAFADEPAAPAPIVVSIDLEPLWIYDIEVSSTQTMPSITLASPILADGSILVRPGAPYAEGQQGKGITKMGSKMRFMPEVGQGGPWKLSITPADEKTAITRYKLTVDAQVTR</sequence>
<organism evidence="2 3">
    <name type="scientific">Rubinisphaera italica</name>
    <dbReference type="NCBI Taxonomy" id="2527969"/>
    <lineage>
        <taxon>Bacteria</taxon>
        <taxon>Pseudomonadati</taxon>
        <taxon>Planctomycetota</taxon>
        <taxon>Planctomycetia</taxon>
        <taxon>Planctomycetales</taxon>
        <taxon>Planctomycetaceae</taxon>
        <taxon>Rubinisphaera</taxon>
    </lineage>
</organism>
<evidence type="ECO:0008006" key="4">
    <source>
        <dbReference type="Google" id="ProtNLM"/>
    </source>
</evidence>
<dbReference type="Proteomes" id="UP000316095">
    <property type="component" value="Unassembled WGS sequence"/>
</dbReference>
<evidence type="ECO:0000313" key="3">
    <source>
        <dbReference type="Proteomes" id="UP000316095"/>
    </source>
</evidence>
<name>A0A5C5XD94_9PLAN</name>
<accession>A0A5C5XD94</accession>
<keyword evidence="1" id="KW-0732">Signal</keyword>
<proteinExistence type="predicted"/>
<reference evidence="2 3" key="1">
    <citation type="submission" date="2019-02" db="EMBL/GenBank/DDBJ databases">
        <title>Deep-cultivation of Planctomycetes and their phenomic and genomic characterization uncovers novel biology.</title>
        <authorList>
            <person name="Wiegand S."/>
            <person name="Jogler M."/>
            <person name="Boedeker C."/>
            <person name="Pinto D."/>
            <person name="Vollmers J."/>
            <person name="Rivas-Marin E."/>
            <person name="Kohn T."/>
            <person name="Peeters S.H."/>
            <person name="Heuer A."/>
            <person name="Rast P."/>
            <person name="Oberbeckmann S."/>
            <person name="Bunk B."/>
            <person name="Jeske O."/>
            <person name="Meyerdierks A."/>
            <person name="Storesund J.E."/>
            <person name="Kallscheuer N."/>
            <person name="Luecker S."/>
            <person name="Lage O.M."/>
            <person name="Pohl T."/>
            <person name="Merkel B.J."/>
            <person name="Hornburger P."/>
            <person name="Mueller R.-W."/>
            <person name="Bruemmer F."/>
            <person name="Labrenz M."/>
            <person name="Spormann A.M."/>
            <person name="Op Den Camp H."/>
            <person name="Overmann J."/>
            <person name="Amann R."/>
            <person name="Jetten M.S.M."/>
            <person name="Mascher T."/>
            <person name="Medema M.H."/>
            <person name="Devos D.P."/>
            <person name="Kaster A.-K."/>
            <person name="Ovreas L."/>
            <person name="Rohde M."/>
            <person name="Galperin M.Y."/>
            <person name="Jogler C."/>
        </authorList>
    </citation>
    <scope>NUCLEOTIDE SEQUENCE [LARGE SCALE GENOMIC DNA]</scope>
    <source>
        <strain evidence="2 3">Pan54</strain>
    </source>
</reference>
<evidence type="ECO:0000313" key="2">
    <source>
        <dbReference type="EMBL" id="TWT60744.1"/>
    </source>
</evidence>
<feature type="signal peptide" evidence="1">
    <location>
        <begin position="1"/>
        <end position="24"/>
    </location>
</feature>
<protein>
    <recommendedName>
        <fullName evidence="4">YtkA-like domain-containing protein</fullName>
    </recommendedName>
</protein>
<feature type="chain" id="PRO_5023035295" description="YtkA-like domain-containing protein" evidence="1">
    <location>
        <begin position="25"/>
        <end position="132"/>
    </location>
</feature>
<dbReference type="EMBL" id="SJPG01000001">
    <property type="protein sequence ID" value="TWT60744.1"/>
    <property type="molecule type" value="Genomic_DNA"/>
</dbReference>
<dbReference type="AlphaFoldDB" id="A0A5C5XD94"/>
<dbReference type="RefSeq" id="WP_146502827.1">
    <property type="nucleotide sequence ID" value="NZ_SJPG01000001.1"/>
</dbReference>
<gene>
    <name evidence="2" type="ORF">Pan54_14710</name>
</gene>
<comment type="caution">
    <text evidence="2">The sequence shown here is derived from an EMBL/GenBank/DDBJ whole genome shotgun (WGS) entry which is preliminary data.</text>
</comment>
<keyword evidence="3" id="KW-1185">Reference proteome</keyword>
<evidence type="ECO:0000256" key="1">
    <source>
        <dbReference type="SAM" id="SignalP"/>
    </source>
</evidence>